<organism evidence="8 9">
    <name type="scientific">Cryoendolithus antarcticus</name>
    <dbReference type="NCBI Taxonomy" id="1507870"/>
    <lineage>
        <taxon>Eukaryota</taxon>
        <taxon>Fungi</taxon>
        <taxon>Dikarya</taxon>
        <taxon>Ascomycota</taxon>
        <taxon>Pezizomycotina</taxon>
        <taxon>Dothideomycetes</taxon>
        <taxon>Dothideomycetidae</taxon>
        <taxon>Cladosporiales</taxon>
        <taxon>Cladosporiaceae</taxon>
        <taxon>Cryoendolithus</taxon>
    </lineage>
</organism>
<dbReference type="InParanoid" id="A0A1V8SUR9"/>
<dbReference type="InterPro" id="IPR052086">
    <property type="entry name" value="Mannan_Polymerase_Subunit"/>
</dbReference>
<dbReference type="GO" id="GO:0000032">
    <property type="term" value="P:cell wall mannoprotein biosynthetic process"/>
    <property type="evidence" value="ECO:0007669"/>
    <property type="project" value="TreeGrafter"/>
</dbReference>
<dbReference type="OrthoDB" id="204164at2759"/>
<keyword evidence="9" id="KW-1185">Reference proteome</keyword>
<evidence type="ECO:0000313" key="8">
    <source>
        <dbReference type="EMBL" id="OQO02819.1"/>
    </source>
</evidence>
<dbReference type="STRING" id="1507870.A0A1V8SUR9"/>
<accession>A0A1V8SUR9</accession>
<dbReference type="FunFam" id="3.90.550.10:FF:000017">
    <property type="entry name" value="Mannan polymerase II complex ANP1 subunit"/>
    <property type="match status" value="1"/>
</dbReference>
<evidence type="ECO:0000256" key="4">
    <source>
        <dbReference type="ARBA" id="ARBA00022989"/>
    </source>
</evidence>
<evidence type="ECO:0000256" key="7">
    <source>
        <dbReference type="ARBA" id="ARBA00037964"/>
    </source>
</evidence>
<comment type="caution">
    <text evidence="8">The sequence shown here is derived from an EMBL/GenBank/DDBJ whole genome shotgun (WGS) entry which is preliminary data.</text>
</comment>
<comment type="subcellular location">
    <subcellularLocation>
        <location evidence="1">Golgi apparatus membrane</location>
        <topology evidence="1">Single-pass type II membrane protein</topology>
    </subcellularLocation>
</comment>
<keyword evidence="2" id="KW-0812">Transmembrane</keyword>
<dbReference type="PANTHER" id="PTHR43083:SF4">
    <property type="entry name" value="N-GLYCOSYL-TRANSFERASE (AFU_ORTHOLOGUE AFUA_4G06870)"/>
    <property type="match status" value="1"/>
</dbReference>
<dbReference type="Pfam" id="PF03452">
    <property type="entry name" value="Anp1"/>
    <property type="match status" value="1"/>
</dbReference>
<dbReference type="InterPro" id="IPR029044">
    <property type="entry name" value="Nucleotide-diphossugar_trans"/>
</dbReference>
<evidence type="ECO:0000256" key="5">
    <source>
        <dbReference type="ARBA" id="ARBA00023034"/>
    </source>
</evidence>
<dbReference type="Gene3D" id="3.90.550.10">
    <property type="entry name" value="Spore Coat Polysaccharide Biosynthesis Protein SpsA, Chain A"/>
    <property type="match status" value="1"/>
</dbReference>
<comment type="similarity">
    <text evidence="7">Belongs to the ANP1/MMN9/VAN1 family.</text>
</comment>
<gene>
    <name evidence="8" type="ORF">B0A48_11102</name>
</gene>
<evidence type="ECO:0000256" key="1">
    <source>
        <dbReference type="ARBA" id="ARBA00004323"/>
    </source>
</evidence>
<name>A0A1V8SUR9_9PEZI</name>
<evidence type="ECO:0000256" key="6">
    <source>
        <dbReference type="ARBA" id="ARBA00023136"/>
    </source>
</evidence>
<dbReference type="PANTHER" id="PTHR43083">
    <property type="entry name" value="MANNAN POLYMERASE II"/>
    <property type="match status" value="1"/>
</dbReference>
<evidence type="ECO:0000256" key="3">
    <source>
        <dbReference type="ARBA" id="ARBA00022968"/>
    </source>
</evidence>
<dbReference type="EMBL" id="NAJO01000026">
    <property type="protein sequence ID" value="OQO02819.1"/>
    <property type="molecule type" value="Genomic_DNA"/>
</dbReference>
<sequence>MLLPKGGVTWKSAKSRLPPTRAIWRFLTQTKVLLTIAITGIVVLLYRGVSGSAGDLQRFYCFGPAKPPMQMSINEQAQWAGHQQTPVIFNHHSPIEINSSTIKHVDLNGIDSTTKAVANDERVLILTPLRNAAPFIEQHFDLLSQLTYPHNLIDLAFLVGDSTDDTMANLAMELERVQSRTDKIPFNSAMIVEKDFGVTMGQSVEERHGFKAQGPRRKAMGRARNYLLSAALKPEHSWVYWRDVDIKDSPSKIIEDFVAHDRDVLVPNVWFHRYEDGRDIEGRFDYNSWQETEPSRKLAATLERDVILAEGYKEYKTERRYMALMGDWRGNKDEEIVLDGIGGVNILVKADVHRSGINFPCYPFENQAETEGFAKMAKRAGYGVFGLPNYVVWHIDTEEKPGNA</sequence>
<keyword evidence="6" id="KW-0472">Membrane</keyword>
<dbReference type="AlphaFoldDB" id="A0A1V8SUR9"/>
<keyword evidence="4" id="KW-1133">Transmembrane helix</keyword>
<reference evidence="9" key="1">
    <citation type="submission" date="2017-03" db="EMBL/GenBank/DDBJ databases">
        <title>Genomes of endolithic fungi from Antarctica.</title>
        <authorList>
            <person name="Coleine C."/>
            <person name="Masonjones S."/>
            <person name="Stajich J.E."/>
        </authorList>
    </citation>
    <scope>NUCLEOTIDE SEQUENCE [LARGE SCALE GENOMIC DNA]</scope>
    <source>
        <strain evidence="9">CCFEE 5527</strain>
    </source>
</reference>
<dbReference type="GO" id="GO:0000136">
    <property type="term" value="C:mannan polymerase complex"/>
    <property type="evidence" value="ECO:0007669"/>
    <property type="project" value="TreeGrafter"/>
</dbReference>
<dbReference type="Proteomes" id="UP000192596">
    <property type="component" value="Unassembled WGS sequence"/>
</dbReference>
<proteinExistence type="inferred from homology"/>
<dbReference type="GO" id="GO:0000009">
    <property type="term" value="F:alpha-1,6-mannosyltransferase activity"/>
    <property type="evidence" value="ECO:0007669"/>
    <property type="project" value="TreeGrafter"/>
</dbReference>
<keyword evidence="5" id="KW-0333">Golgi apparatus</keyword>
<dbReference type="SUPFAM" id="SSF53448">
    <property type="entry name" value="Nucleotide-diphospho-sugar transferases"/>
    <property type="match status" value="1"/>
</dbReference>
<evidence type="ECO:0000313" key="9">
    <source>
        <dbReference type="Proteomes" id="UP000192596"/>
    </source>
</evidence>
<evidence type="ECO:0000256" key="2">
    <source>
        <dbReference type="ARBA" id="ARBA00022692"/>
    </source>
</evidence>
<keyword evidence="3" id="KW-0735">Signal-anchor</keyword>
<evidence type="ECO:0008006" key="10">
    <source>
        <dbReference type="Google" id="ProtNLM"/>
    </source>
</evidence>
<protein>
    <recommendedName>
        <fullName evidence="10">Mannan polymerase II complex ANP1 subunit</fullName>
    </recommendedName>
</protein>
<dbReference type="GO" id="GO:0006487">
    <property type="term" value="P:protein N-linked glycosylation"/>
    <property type="evidence" value="ECO:0007669"/>
    <property type="project" value="TreeGrafter"/>
</dbReference>